<reference evidence="1 3" key="1">
    <citation type="submission" date="2016-02" db="EMBL/GenBank/DDBJ databases">
        <authorList>
            <person name="Strepis N."/>
        </authorList>
    </citation>
    <scope>NUCLEOTIDE SEQUENCE [LARGE SCALE GENOMIC DNA]</scope>
    <source>
        <strain evidence="1">Trichococcus flocculiformis</strain>
    </source>
</reference>
<dbReference type="EMBL" id="FOQC01000006">
    <property type="protein sequence ID" value="SFH63387.1"/>
    <property type="molecule type" value="Genomic_DNA"/>
</dbReference>
<accession>A0AB38BG64</accession>
<evidence type="ECO:0008006" key="5">
    <source>
        <dbReference type="Google" id="ProtNLM"/>
    </source>
</evidence>
<evidence type="ECO:0000313" key="4">
    <source>
        <dbReference type="Proteomes" id="UP000199686"/>
    </source>
</evidence>
<dbReference type="RefSeq" id="WP_086988478.1">
    <property type="nucleotide sequence ID" value="NZ_FJMZ01000006.1"/>
</dbReference>
<sequence>MENIYKADIRVLNSSEELQEIFGGSAVGILGTTLSGATAGVKICSGGGPYAMAACGVGGALIGAGFGAWTGA</sequence>
<comment type="caution">
    <text evidence="2">The sequence shown here is derived from an EMBL/GenBank/DDBJ whole genome shotgun (WGS) entry which is preliminary data.</text>
</comment>
<keyword evidence="3" id="KW-1185">Reference proteome</keyword>
<dbReference type="AlphaFoldDB" id="A0AB38BG64"/>
<evidence type="ECO:0000313" key="3">
    <source>
        <dbReference type="Proteomes" id="UP000195947"/>
    </source>
</evidence>
<proteinExistence type="predicted"/>
<name>A0AB38BG64_9LACT</name>
<dbReference type="Proteomes" id="UP000199686">
    <property type="component" value="Unassembled WGS sequence"/>
</dbReference>
<dbReference type="Proteomes" id="UP000195947">
    <property type="component" value="Unassembled WGS sequence"/>
</dbReference>
<organism evidence="2 4">
    <name type="scientific">Trichococcus flocculiformis</name>
    <dbReference type="NCBI Taxonomy" id="82803"/>
    <lineage>
        <taxon>Bacteria</taxon>
        <taxon>Bacillati</taxon>
        <taxon>Bacillota</taxon>
        <taxon>Bacilli</taxon>
        <taxon>Lactobacillales</taxon>
        <taxon>Carnobacteriaceae</taxon>
        <taxon>Trichococcus</taxon>
    </lineage>
</organism>
<evidence type="ECO:0000313" key="2">
    <source>
        <dbReference type="EMBL" id="SFH63387.1"/>
    </source>
</evidence>
<reference evidence="2 4" key="2">
    <citation type="submission" date="2016-10" db="EMBL/GenBank/DDBJ databases">
        <authorList>
            <person name="Varghese N."/>
            <person name="Submissions S."/>
        </authorList>
    </citation>
    <scope>NUCLEOTIDE SEQUENCE [LARGE SCALE GENOMIC DNA]</scope>
    <source>
        <strain evidence="2 4">DSM 2094</strain>
    </source>
</reference>
<dbReference type="EMBL" id="FJMZ01000006">
    <property type="protein sequence ID" value="CZQ87523.1"/>
    <property type="molecule type" value="Genomic_DNA"/>
</dbReference>
<protein>
    <recommendedName>
        <fullName evidence="5">Bacteriocin class ii with double-glycine leader peptide</fullName>
    </recommendedName>
</protein>
<gene>
    <name evidence="2" type="ORF">SAMN04488507_100660</name>
    <name evidence="1" type="ORF">TFLO_875</name>
</gene>
<evidence type="ECO:0000313" key="1">
    <source>
        <dbReference type="EMBL" id="CZQ87523.1"/>
    </source>
</evidence>